<keyword evidence="2" id="KW-1133">Transmembrane helix</keyword>
<evidence type="ECO:0000256" key="1">
    <source>
        <dbReference type="SAM" id="MobiDB-lite"/>
    </source>
</evidence>
<evidence type="ECO:0000313" key="3">
    <source>
        <dbReference type="EMBL" id="TFY79962.1"/>
    </source>
</evidence>
<keyword evidence="2" id="KW-0472">Membrane</keyword>
<organism evidence="3 4">
    <name type="scientific">Hericium alpestre</name>
    <dbReference type="NCBI Taxonomy" id="135208"/>
    <lineage>
        <taxon>Eukaryota</taxon>
        <taxon>Fungi</taxon>
        <taxon>Dikarya</taxon>
        <taxon>Basidiomycota</taxon>
        <taxon>Agaricomycotina</taxon>
        <taxon>Agaricomycetes</taxon>
        <taxon>Russulales</taxon>
        <taxon>Hericiaceae</taxon>
        <taxon>Hericium</taxon>
    </lineage>
</organism>
<reference evidence="3 4" key="1">
    <citation type="submission" date="2019-02" db="EMBL/GenBank/DDBJ databases">
        <title>Genome sequencing of the rare red list fungi Hericium alpestre (H. flagellum).</title>
        <authorList>
            <person name="Buettner E."/>
            <person name="Kellner H."/>
        </authorList>
    </citation>
    <scope>NUCLEOTIDE SEQUENCE [LARGE SCALE GENOMIC DNA]</scope>
    <source>
        <strain evidence="3 4">DSM 108284</strain>
    </source>
</reference>
<dbReference type="OrthoDB" id="2686513at2759"/>
<dbReference type="EMBL" id="SFCI01000411">
    <property type="protein sequence ID" value="TFY79962.1"/>
    <property type="molecule type" value="Genomic_DNA"/>
</dbReference>
<gene>
    <name evidence="3" type="ORF">EWM64_g4050</name>
</gene>
<sequence>MTVWALLGQHSSVVTDVQGCHLATSFITGVHLAVAWEAQAVFDIMMVVLTIVKTLQTRRQPGARMLTENWELVDLIVRDGAIYFVVMAAANLANILTFYPILKGVLSTFAGWYVLPHLLSSHTHQHRAQHLHHNDARLMLNLYEAATPLPTARTNTTLPSMFFTTRIDSSGTAGVFPDGPAPPSSGLGRGSEREEEEIQEIELEEIRRS</sequence>
<dbReference type="Proteomes" id="UP000298061">
    <property type="component" value="Unassembled WGS sequence"/>
</dbReference>
<feature type="transmembrane region" description="Helical" evidence="2">
    <location>
        <begin position="33"/>
        <end position="52"/>
    </location>
</feature>
<dbReference type="AlphaFoldDB" id="A0A4Y9ZYR0"/>
<accession>A0A4Y9ZYR0</accession>
<feature type="compositionally biased region" description="Acidic residues" evidence="1">
    <location>
        <begin position="193"/>
        <end position="203"/>
    </location>
</feature>
<protein>
    <submittedName>
        <fullName evidence="3">Uncharacterized protein</fullName>
    </submittedName>
</protein>
<evidence type="ECO:0000313" key="4">
    <source>
        <dbReference type="Proteomes" id="UP000298061"/>
    </source>
</evidence>
<comment type="caution">
    <text evidence="3">The sequence shown here is derived from an EMBL/GenBank/DDBJ whole genome shotgun (WGS) entry which is preliminary data.</text>
</comment>
<evidence type="ECO:0000256" key="2">
    <source>
        <dbReference type="SAM" id="Phobius"/>
    </source>
</evidence>
<keyword evidence="2" id="KW-0812">Transmembrane</keyword>
<name>A0A4Y9ZYR0_9AGAM</name>
<feature type="region of interest" description="Disordered" evidence="1">
    <location>
        <begin position="172"/>
        <end position="209"/>
    </location>
</feature>
<keyword evidence="4" id="KW-1185">Reference proteome</keyword>
<proteinExistence type="predicted"/>